<keyword evidence="2" id="KW-0547">Nucleotide-binding</keyword>
<feature type="domain" description="OBG-type G" evidence="5">
    <location>
        <begin position="317"/>
        <end position="575"/>
    </location>
</feature>
<dbReference type="EMBL" id="JAHFXF010000094">
    <property type="protein sequence ID" value="KAG9696733.1"/>
    <property type="molecule type" value="Genomic_DNA"/>
</dbReference>
<keyword evidence="3" id="KW-0342">GTP-binding</keyword>
<dbReference type="PRINTS" id="PR00326">
    <property type="entry name" value="GTP1OBG"/>
</dbReference>
<evidence type="ECO:0000313" key="7">
    <source>
        <dbReference type="EMBL" id="KAG9696733.1"/>
    </source>
</evidence>
<feature type="region of interest" description="Disordered" evidence="4">
    <location>
        <begin position="41"/>
        <end position="77"/>
    </location>
</feature>
<gene>
    <name evidence="7" type="ORF">KCU76_g3520</name>
</gene>
<comment type="similarity">
    <text evidence="1">Belongs to the TRAFAC class OBG-HflX-like GTPase superfamily. OBG GTPase family.</text>
</comment>
<protein>
    <submittedName>
        <fullName evidence="7">GTP-binding protein Obg</fullName>
    </submittedName>
</protein>
<dbReference type="PROSITE" id="PS51710">
    <property type="entry name" value="G_OBG"/>
    <property type="match status" value="1"/>
</dbReference>
<dbReference type="InterPro" id="IPR006169">
    <property type="entry name" value="GTP1_OBG_dom"/>
</dbReference>
<dbReference type="GO" id="GO:0005739">
    <property type="term" value="C:mitochondrion"/>
    <property type="evidence" value="ECO:0007669"/>
    <property type="project" value="TreeGrafter"/>
</dbReference>
<proteinExistence type="inferred from homology"/>
<dbReference type="InterPro" id="IPR027417">
    <property type="entry name" value="P-loop_NTPase"/>
</dbReference>
<evidence type="ECO:0000256" key="1">
    <source>
        <dbReference type="ARBA" id="ARBA00007699"/>
    </source>
</evidence>
<dbReference type="SUPFAM" id="SSF82051">
    <property type="entry name" value="Obg GTP-binding protein N-terminal domain"/>
    <property type="match status" value="1"/>
</dbReference>
<dbReference type="GO" id="GO:0005525">
    <property type="term" value="F:GTP binding"/>
    <property type="evidence" value="ECO:0007669"/>
    <property type="project" value="UniProtKB-KW"/>
</dbReference>
<dbReference type="Pfam" id="PF01926">
    <property type="entry name" value="MMR_HSR1"/>
    <property type="match status" value="1"/>
</dbReference>
<organism evidence="7 8">
    <name type="scientific">Aureobasidium melanogenum</name>
    <name type="common">Aureobasidium pullulans var. melanogenum</name>
    <dbReference type="NCBI Taxonomy" id="46634"/>
    <lineage>
        <taxon>Eukaryota</taxon>
        <taxon>Fungi</taxon>
        <taxon>Dikarya</taxon>
        <taxon>Ascomycota</taxon>
        <taxon>Pezizomycotina</taxon>
        <taxon>Dothideomycetes</taxon>
        <taxon>Dothideomycetidae</taxon>
        <taxon>Dothideales</taxon>
        <taxon>Saccotheciaceae</taxon>
        <taxon>Aureobasidium</taxon>
    </lineage>
</organism>
<feature type="domain" description="Obg" evidence="6">
    <location>
        <begin position="83"/>
        <end position="316"/>
    </location>
</feature>
<dbReference type="Pfam" id="PF01018">
    <property type="entry name" value="GTP1_OBG"/>
    <property type="match status" value="2"/>
</dbReference>
<evidence type="ECO:0000259" key="6">
    <source>
        <dbReference type="PROSITE" id="PS51883"/>
    </source>
</evidence>
<dbReference type="CDD" id="cd01898">
    <property type="entry name" value="Obg"/>
    <property type="match status" value="1"/>
</dbReference>
<dbReference type="PROSITE" id="PS51883">
    <property type="entry name" value="OBG"/>
    <property type="match status" value="1"/>
</dbReference>
<dbReference type="GO" id="GO:0042254">
    <property type="term" value="P:ribosome biogenesis"/>
    <property type="evidence" value="ECO:0007669"/>
    <property type="project" value="UniProtKB-UniRule"/>
</dbReference>
<dbReference type="Gene3D" id="3.40.50.300">
    <property type="entry name" value="P-loop containing nucleotide triphosphate hydrolases"/>
    <property type="match status" value="1"/>
</dbReference>
<dbReference type="InterPro" id="IPR036726">
    <property type="entry name" value="GTP1_OBG_dom_sf"/>
</dbReference>
<dbReference type="InterPro" id="IPR045086">
    <property type="entry name" value="OBG_GTPase"/>
</dbReference>
<name>A0A9P8EQ95_AURME</name>
<dbReference type="OrthoDB" id="347018at2759"/>
<dbReference type="SUPFAM" id="SSF52540">
    <property type="entry name" value="P-loop containing nucleoside triphosphate hydrolases"/>
    <property type="match status" value="1"/>
</dbReference>
<sequence length="576" mass="62735">MALNGTFMPFLYPCLHTSRGNAPRVLRRWLQLGRPTRSTQCLSKRQIATVSSTQGGHEDASFDDTPESELDRLDPPPDSYSITPFTDRCSIVLHAGSGGHGCISFLREKYIENGPPNGGDGGTGGNIYIQAVQGETSLHKLARRGILKAGRGKNGQGKGQGGTRGEDILITVPVGTIVREVWRHDPVAEEELADKRAKAMGADAVFEDEPAVVDNTRKWRRDKWLLFPGAMPQSFTSADFPPLPRPRRSQIAMAQPPAPIRLDLDTPMDTPQLLAAGAMGGLGNPHFVTKSITRPKYGTKGDEGMKVEIQLELKLLADVGLVGLPNAGKSTLLRAITNSRARIGNWAFTTLQPNIGTVVLDNHKGRPLVATSGNKKGPARTNFTIADIPGLIEDAHLDRGLGLGFLRHIERAGILAFVVDLSAGDAVQALKGLWKEVGQYELLRDREVNAETERRVEEEKEMVRYSPLVQAEPPNIFEDGSVLFNPDGSRVLPELKLPPISSKPWLVVATKADLPETRENFAALQAYLKSISEGETVHPSGKKNAWKKKLHAIPVSAKLAQGVERITPIVVDLLEN</sequence>
<evidence type="ECO:0000256" key="3">
    <source>
        <dbReference type="ARBA" id="ARBA00023134"/>
    </source>
</evidence>
<reference evidence="7" key="1">
    <citation type="journal article" date="2021" name="J Fungi (Basel)">
        <title>Virulence traits and population genomics of the black yeast Aureobasidium melanogenum.</title>
        <authorList>
            <person name="Cernosa A."/>
            <person name="Sun X."/>
            <person name="Gostincar C."/>
            <person name="Fang C."/>
            <person name="Gunde-Cimerman N."/>
            <person name="Song Z."/>
        </authorList>
    </citation>
    <scope>NUCLEOTIDE SEQUENCE</scope>
    <source>
        <strain evidence="7">EXF-9911</strain>
    </source>
</reference>
<dbReference type="InterPro" id="IPR006073">
    <property type="entry name" value="GTP-bd"/>
</dbReference>
<feature type="non-terminal residue" evidence="7">
    <location>
        <position position="576"/>
    </location>
</feature>
<evidence type="ECO:0000259" key="5">
    <source>
        <dbReference type="PROSITE" id="PS51710"/>
    </source>
</evidence>
<dbReference type="Proteomes" id="UP000779574">
    <property type="component" value="Unassembled WGS sequence"/>
</dbReference>
<evidence type="ECO:0000256" key="4">
    <source>
        <dbReference type="SAM" id="MobiDB-lite"/>
    </source>
</evidence>
<reference evidence="7" key="2">
    <citation type="submission" date="2021-08" db="EMBL/GenBank/DDBJ databases">
        <authorList>
            <person name="Gostincar C."/>
            <person name="Sun X."/>
            <person name="Song Z."/>
            <person name="Gunde-Cimerman N."/>
        </authorList>
    </citation>
    <scope>NUCLEOTIDE SEQUENCE</scope>
    <source>
        <strain evidence="7">EXF-9911</strain>
    </source>
</reference>
<dbReference type="FunFam" id="2.70.210.12:FF:000001">
    <property type="entry name" value="GTPase Obg"/>
    <property type="match status" value="1"/>
</dbReference>
<accession>A0A9P8EQ95</accession>
<evidence type="ECO:0000256" key="2">
    <source>
        <dbReference type="ARBA" id="ARBA00022741"/>
    </source>
</evidence>
<dbReference type="PANTHER" id="PTHR11702">
    <property type="entry name" value="DEVELOPMENTALLY REGULATED GTP-BINDING PROTEIN-RELATED"/>
    <property type="match status" value="1"/>
</dbReference>
<dbReference type="InterPro" id="IPR031167">
    <property type="entry name" value="G_OBG"/>
</dbReference>
<dbReference type="Gene3D" id="2.70.210.12">
    <property type="entry name" value="GTP1/OBG domain"/>
    <property type="match status" value="1"/>
</dbReference>
<feature type="compositionally biased region" description="Polar residues" evidence="4">
    <location>
        <begin position="41"/>
        <end position="55"/>
    </location>
</feature>
<comment type="caution">
    <text evidence="7">The sequence shown here is derived from an EMBL/GenBank/DDBJ whole genome shotgun (WGS) entry which is preliminary data.</text>
</comment>
<dbReference type="PANTHER" id="PTHR11702:SF31">
    <property type="entry name" value="MITOCHONDRIAL RIBOSOME-ASSOCIATED GTPASE 2"/>
    <property type="match status" value="1"/>
</dbReference>
<dbReference type="GO" id="GO:0003924">
    <property type="term" value="F:GTPase activity"/>
    <property type="evidence" value="ECO:0007669"/>
    <property type="project" value="InterPro"/>
</dbReference>
<dbReference type="AlphaFoldDB" id="A0A9P8EQ95"/>
<evidence type="ECO:0000313" key="8">
    <source>
        <dbReference type="Proteomes" id="UP000779574"/>
    </source>
</evidence>